<dbReference type="Proteomes" id="UP001335737">
    <property type="component" value="Unassembled WGS sequence"/>
</dbReference>
<evidence type="ECO:0000256" key="1">
    <source>
        <dbReference type="ARBA" id="ARBA00022801"/>
    </source>
</evidence>
<dbReference type="Gene3D" id="3.40.50.300">
    <property type="entry name" value="P-loop containing nucleotide triphosphate hydrolases"/>
    <property type="match status" value="2"/>
</dbReference>
<reference evidence="3 4" key="1">
    <citation type="journal article" date="2024" name="Int. J. Syst. Evol. Microbiol.">
        <title>Virgibacillus tibetensis sp. nov., isolated from salt lake on the Tibetan Plateau of China.</title>
        <authorList>
            <person name="Phurbu D."/>
            <person name="Liu Z.-X."/>
            <person name="Wang R."/>
            <person name="Zheng Y.-Y."/>
            <person name="Liu H.-C."/>
            <person name="Zhou Y.-G."/>
            <person name="Yu Y.-J."/>
            <person name="Li A.-H."/>
        </authorList>
    </citation>
    <scope>NUCLEOTIDE SEQUENCE [LARGE SCALE GENOMIC DNA]</scope>
    <source>
        <strain evidence="3 4">C22-A2</strain>
    </source>
</reference>
<dbReference type="PANTHER" id="PTHR45766">
    <property type="entry name" value="DNA ANNEALING HELICASE AND ENDONUCLEASE ZRANB3 FAMILY MEMBER"/>
    <property type="match status" value="1"/>
</dbReference>
<feature type="domain" description="Helicase C-terminal" evidence="2">
    <location>
        <begin position="264"/>
        <end position="362"/>
    </location>
</feature>
<sequence length="403" mass="47018">MTILYPTQQSVLDGAKSSYLYNLGTSSGKTLISIYHYLKHYQGEPLLIVQPPQKLKTGEWADEIDVVEKAEGITIRYDQLSVGMLAKKWQEFKGYFVIFDEAHLIKTPTSKRGKAALHLSKVSSDFVLLTATAAATWEDTINYFLMFGFYKNKTQFFKEHAILGDMYLGNRVIKKPVDWKEQDDLKRKFNSFSIKKETTYFVDLPDTQIKDVTFKSSREYNTILKDRVLEIDDEMLLFDTQPKLQSALRYYANQKDKLSYTEMLADGTDENILIFYQYTKERDKLLQLLKKLKKKVFEVNGQNFHLPTKEERPDLKNSVTICQYQSGSAAIELQYCNQVIFYTPTYSYIDYTQAMGRAVRHGNKNKVTIYRYQTNKTIETAIYGALKNKRDFTEELFRKELKL</sequence>
<dbReference type="GO" id="GO:0004386">
    <property type="term" value="F:helicase activity"/>
    <property type="evidence" value="ECO:0007669"/>
    <property type="project" value="UniProtKB-KW"/>
</dbReference>
<keyword evidence="1" id="KW-0378">Hydrolase</keyword>
<proteinExistence type="predicted"/>
<keyword evidence="3" id="KW-0347">Helicase</keyword>
<organism evidence="3 4">
    <name type="scientific">Virgibacillus tibetensis</name>
    <dbReference type="NCBI Taxonomy" id="3042313"/>
    <lineage>
        <taxon>Bacteria</taxon>
        <taxon>Bacillati</taxon>
        <taxon>Bacillota</taxon>
        <taxon>Bacilli</taxon>
        <taxon>Bacillales</taxon>
        <taxon>Bacillaceae</taxon>
        <taxon>Virgibacillus</taxon>
    </lineage>
</organism>
<dbReference type="InterPro" id="IPR001650">
    <property type="entry name" value="Helicase_C-like"/>
</dbReference>
<accession>A0ABU6KAL2</accession>
<keyword evidence="4" id="KW-1185">Reference proteome</keyword>
<dbReference type="EMBL" id="JARZFX010000001">
    <property type="protein sequence ID" value="MEC5422368.1"/>
    <property type="molecule type" value="Genomic_DNA"/>
</dbReference>
<keyword evidence="3" id="KW-0067">ATP-binding</keyword>
<dbReference type="SUPFAM" id="SSF52540">
    <property type="entry name" value="P-loop containing nucleoside triphosphate hydrolases"/>
    <property type="match status" value="2"/>
</dbReference>
<dbReference type="RefSeq" id="WP_327605935.1">
    <property type="nucleotide sequence ID" value="NZ_JARZFX010000001.1"/>
</dbReference>
<keyword evidence="3" id="KW-0547">Nucleotide-binding</keyword>
<dbReference type="PANTHER" id="PTHR45766:SF6">
    <property type="entry name" value="SWI_SNF-RELATED MATRIX-ASSOCIATED ACTIN-DEPENDENT REGULATOR OF CHROMATIN SUBFAMILY A-LIKE PROTEIN 1"/>
    <property type="match status" value="1"/>
</dbReference>
<gene>
    <name evidence="3" type="ORF">QGM71_02540</name>
</gene>
<protein>
    <submittedName>
        <fullName evidence="3">Helicase-related protein</fullName>
    </submittedName>
</protein>
<evidence type="ECO:0000313" key="4">
    <source>
        <dbReference type="Proteomes" id="UP001335737"/>
    </source>
</evidence>
<dbReference type="InterPro" id="IPR027417">
    <property type="entry name" value="P-loop_NTPase"/>
</dbReference>
<evidence type="ECO:0000313" key="3">
    <source>
        <dbReference type="EMBL" id="MEC5422368.1"/>
    </source>
</evidence>
<comment type="caution">
    <text evidence="3">The sequence shown here is derived from an EMBL/GenBank/DDBJ whole genome shotgun (WGS) entry which is preliminary data.</text>
</comment>
<evidence type="ECO:0000259" key="2">
    <source>
        <dbReference type="Pfam" id="PF00271"/>
    </source>
</evidence>
<name>A0ABU6KAL2_9BACI</name>
<dbReference type="Pfam" id="PF00271">
    <property type="entry name" value="Helicase_C"/>
    <property type="match status" value="1"/>
</dbReference>